<accession>A0A1B9F812</accession>
<keyword evidence="3 9" id="KW-0479">Metal-binding</keyword>
<keyword evidence="13" id="KW-0413">Isomerase</keyword>
<feature type="binding site" evidence="9">
    <location>
        <position position="152"/>
    </location>
    <ligand>
        <name>1-deoxy-D-xylulose 5-phosphate</name>
        <dbReference type="ChEBI" id="CHEBI:57792"/>
    </ligand>
</feature>
<feature type="binding site" evidence="9">
    <location>
        <position position="39"/>
    </location>
    <ligand>
        <name>NADPH</name>
        <dbReference type="ChEBI" id="CHEBI:57783"/>
    </ligand>
</feature>
<dbReference type="EMBL" id="MAGO01000002">
    <property type="protein sequence ID" value="OCC16040.1"/>
    <property type="molecule type" value="Genomic_DNA"/>
</dbReference>
<dbReference type="GO" id="GO:0030145">
    <property type="term" value="F:manganese ion binding"/>
    <property type="evidence" value="ECO:0007669"/>
    <property type="project" value="TreeGrafter"/>
</dbReference>
<feature type="binding site" evidence="9">
    <location>
        <position position="15"/>
    </location>
    <ligand>
        <name>NADPH</name>
        <dbReference type="ChEBI" id="CHEBI:57783"/>
    </ligand>
</feature>
<feature type="binding site" evidence="9">
    <location>
        <position position="176"/>
    </location>
    <ligand>
        <name>1-deoxy-D-xylulose 5-phosphate</name>
        <dbReference type="ChEBI" id="CHEBI:57792"/>
    </ligand>
</feature>
<dbReference type="InterPro" id="IPR026877">
    <property type="entry name" value="DXPR_C"/>
</dbReference>
<dbReference type="Gene3D" id="3.40.50.720">
    <property type="entry name" value="NAD(P)-binding Rossmann-like Domain"/>
    <property type="match status" value="1"/>
</dbReference>
<keyword evidence="5 9" id="KW-0560">Oxidoreductase</keyword>
<feature type="binding site" evidence="9">
    <location>
        <position position="217"/>
    </location>
    <ligand>
        <name>1-deoxy-D-xylulose 5-phosphate</name>
        <dbReference type="ChEBI" id="CHEBI:57792"/>
    </ligand>
</feature>
<feature type="binding site" evidence="9">
    <location>
        <position position="150"/>
    </location>
    <ligand>
        <name>Mn(2+)</name>
        <dbReference type="ChEBI" id="CHEBI:29035"/>
    </ligand>
</feature>
<dbReference type="Pfam" id="PF02670">
    <property type="entry name" value="DXP_reductoisom"/>
    <property type="match status" value="1"/>
</dbReference>
<dbReference type="PANTHER" id="PTHR30525:SF0">
    <property type="entry name" value="1-DEOXY-D-XYLULOSE 5-PHOSPHATE REDUCTOISOMERASE, CHLOROPLASTIC"/>
    <property type="match status" value="1"/>
</dbReference>
<evidence type="ECO:0000256" key="7">
    <source>
        <dbReference type="ARBA" id="ARBA00023229"/>
    </source>
</evidence>
<dbReference type="AlphaFoldDB" id="A0A1B9F812"/>
<dbReference type="Pfam" id="PF13288">
    <property type="entry name" value="DXPR_C"/>
    <property type="match status" value="1"/>
</dbReference>
<dbReference type="PANTHER" id="PTHR30525">
    <property type="entry name" value="1-DEOXY-D-XYLULOSE 5-PHOSPHATE REDUCTOISOMERASE"/>
    <property type="match status" value="1"/>
</dbReference>
<dbReference type="EC" id="1.1.1.267" evidence="9"/>
<feature type="binding site" evidence="9">
    <location>
        <position position="124"/>
    </location>
    <ligand>
        <name>NADPH</name>
        <dbReference type="ChEBI" id="CHEBI:57783"/>
    </ligand>
</feature>
<dbReference type="InterPro" id="IPR013644">
    <property type="entry name" value="DXP_reductoisomerase_C"/>
</dbReference>
<dbReference type="Gene3D" id="1.10.1740.10">
    <property type="match status" value="1"/>
</dbReference>
<dbReference type="Proteomes" id="UP000093080">
    <property type="component" value="Unassembled WGS sequence"/>
</dbReference>
<dbReference type="Pfam" id="PF08436">
    <property type="entry name" value="DXP_redisom_C"/>
    <property type="match status" value="1"/>
</dbReference>
<feature type="binding site" evidence="9">
    <location>
        <position position="13"/>
    </location>
    <ligand>
        <name>NADPH</name>
        <dbReference type="ChEBI" id="CHEBI:57783"/>
    </ligand>
</feature>
<dbReference type="UniPathway" id="UPA00056">
    <property type="reaction ID" value="UER00092"/>
</dbReference>
<dbReference type="OrthoDB" id="9806546at2"/>
<sequence>MSRKNIVILGSTGSIGQNTLQVIEAFPERFNVLGLAAAKNTELLLEQARKFRPKYCCLMFEESFRGYEAQFKETGCELLWGKEGYKTLASMNEADIVVSSMVGAAGLIPTISAVEAGKTVALANKESLVIGGELVMSIAKRTGAQIFPVDSEHSAVFQCLNGEDKAKIHNIILTASGGPFWDRSLEEMENARVEDALNHPNWSMGAKITVDSATMMNKGLEVIEARWLFDVDVEKIKVLIHRQSIVHSMVEFKDGAIMAQLGSPDMRIPIAYALSWPERLALEVKRVSFTDIARLTFEQPDFERFPLLRLGYEAAKRGGSYSVALNAANELAVEAYLARRIRFGAIQKVVSGVLEKIEQRDCKSLDEILYWDSLARLYAEDMIGRTES</sequence>
<feature type="binding site" evidence="9">
    <location>
        <position position="14"/>
    </location>
    <ligand>
        <name>NADPH</name>
        <dbReference type="ChEBI" id="CHEBI:57783"/>
    </ligand>
</feature>
<dbReference type="STRING" id="1156395.DBT_0502"/>
<dbReference type="GO" id="GO:0051484">
    <property type="term" value="P:isopentenyl diphosphate biosynthetic process, methylerythritol 4-phosphate pathway involved in terpenoid biosynthetic process"/>
    <property type="evidence" value="ECO:0007669"/>
    <property type="project" value="UniProtKB-ARBA"/>
</dbReference>
<dbReference type="SUPFAM" id="SSF69055">
    <property type="entry name" value="1-deoxy-D-xylulose-5-phosphate reductoisomerase, C-terminal domain"/>
    <property type="match status" value="1"/>
</dbReference>
<dbReference type="RefSeq" id="WP_067616062.1">
    <property type="nucleotide sequence ID" value="NZ_MAGO01000002.1"/>
</dbReference>
<dbReference type="PIRSF" id="PIRSF006205">
    <property type="entry name" value="Dxp_reductismrs"/>
    <property type="match status" value="1"/>
</dbReference>
<dbReference type="InterPro" id="IPR013512">
    <property type="entry name" value="DXP_reductoisomerase_N"/>
</dbReference>
<evidence type="ECO:0000256" key="9">
    <source>
        <dbReference type="HAMAP-Rule" id="MF_00183"/>
    </source>
</evidence>
<reference evidence="13 14" key="1">
    <citation type="submission" date="2016-06" db="EMBL/GenBank/DDBJ databases">
        <title>Respiratory ammonification of nitrate coupled to the oxidation of elemental sulfur in deep-sea autotrophic thermophilic bacteria.</title>
        <authorList>
            <person name="Slobodkina G.B."/>
            <person name="Mardanov A.V."/>
            <person name="Ravin N.V."/>
            <person name="Frolova A.A."/>
            <person name="Viryasiv M.B."/>
            <person name="Chernyh N.A."/>
            <person name="Bonch-Osmolovskaya E.A."/>
            <person name="Slobodkin A.I."/>
        </authorList>
    </citation>
    <scope>NUCLEOTIDE SEQUENCE [LARGE SCALE GENOMIC DNA]</scope>
    <source>
        <strain evidence="13 14">S69</strain>
    </source>
</reference>
<comment type="similarity">
    <text evidence="2 9">Belongs to the DXR family.</text>
</comment>
<feature type="binding site" evidence="9">
    <location>
        <position position="12"/>
    </location>
    <ligand>
        <name>NADPH</name>
        <dbReference type="ChEBI" id="CHEBI:57783"/>
    </ligand>
</feature>
<evidence type="ECO:0000256" key="1">
    <source>
        <dbReference type="ARBA" id="ARBA00005094"/>
    </source>
</evidence>
<keyword evidence="6 9" id="KW-0464">Manganese</keyword>
<comment type="function">
    <text evidence="9">Catalyzes the NADPH-dependent rearrangement and reduction of 1-deoxy-D-xylulose-5-phosphate (DXP) to 2-C-methyl-D-erythritol 4-phosphate (MEP).</text>
</comment>
<gene>
    <name evidence="9" type="primary">dxr</name>
    <name evidence="13" type="ORF">DBT_0502</name>
</gene>
<keyword evidence="9" id="KW-0460">Magnesium</keyword>
<feature type="binding site" evidence="9">
    <location>
        <position position="221"/>
    </location>
    <ligand>
        <name>1-deoxy-D-xylulose 5-phosphate</name>
        <dbReference type="ChEBI" id="CHEBI:57792"/>
    </ligand>
</feature>
<feature type="binding site" evidence="9">
    <location>
        <position position="40"/>
    </location>
    <ligand>
        <name>NADPH</name>
        <dbReference type="ChEBI" id="CHEBI:57783"/>
    </ligand>
</feature>
<dbReference type="FunFam" id="3.40.50.720:FF:000045">
    <property type="entry name" value="1-deoxy-D-xylulose 5-phosphate reductoisomerase"/>
    <property type="match status" value="1"/>
</dbReference>
<dbReference type="GO" id="GO:0070402">
    <property type="term" value="F:NADPH binding"/>
    <property type="evidence" value="ECO:0007669"/>
    <property type="project" value="InterPro"/>
</dbReference>
<dbReference type="NCBIfam" id="TIGR00243">
    <property type="entry name" value="Dxr"/>
    <property type="match status" value="1"/>
</dbReference>
<dbReference type="InterPro" id="IPR036169">
    <property type="entry name" value="DXPR_C_sf"/>
</dbReference>
<comment type="caution">
    <text evidence="13">The sequence shown here is derived from an EMBL/GenBank/DDBJ whole genome shotgun (WGS) entry which is preliminary data.</text>
</comment>
<feature type="binding site" evidence="9">
    <location>
        <position position="212"/>
    </location>
    <ligand>
        <name>1-deoxy-D-xylulose 5-phosphate</name>
        <dbReference type="ChEBI" id="CHEBI:57792"/>
    </ligand>
</feature>
<evidence type="ECO:0000256" key="8">
    <source>
        <dbReference type="ARBA" id="ARBA00048543"/>
    </source>
</evidence>
<feature type="binding site" evidence="9">
    <location>
        <position position="125"/>
    </location>
    <ligand>
        <name>1-deoxy-D-xylulose 5-phosphate</name>
        <dbReference type="ChEBI" id="CHEBI:57792"/>
    </ligand>
</feature>
<dbReference type="SUPFAM" id="SSF51735">
    <property type="entry name" value="NAD(P)-binding Rossmann-fold domains"/>
    <property type="match status" value="1"/>
</dbReference>
<evidence type="ECO:0000259" key="11">
    <source>
        <dbReference type="Pfam" id="PF08436"/>
    </source>
</evidence>
<keyword evidence="14" id="KW-1185">Reference proteome</keyword>
<feature type="domain" description="DXP reductoisomerase C-terminal" evidence="12">
    <location>
        <begin position="261"/>
        <end position="376"/>
    </location>
</feature>
<proteinExistence type="inferred from homology"/>
<comment type="cofactor">
    <cofactor evidence="9">
        <name>Mg(2+)</name>
        <dbReference type="ChEBI" id="CHEBI:18420"/>
    </cofactor>
    <cofactor evidence="9">
        <name>Mn(2+)</name>
        <dbReference type="ChEBI" id="CHEBI:29035"/>
    </cofactor>
</comment>
<dbReference type="SUPFAM" id="SSF55347">
    <property type="entry name" value="Glyceraldehyde-3-phosphate dehydrogenase-like, C-terminal domain"/>
    <property type="match status" value="1"/>
</dbReference>
<feature type="binding site" evidence="9">
    <location>
        <position position="152"/>
    </location>
    <ligand>
        <name>Mn(2+)</name>
        <dbReference type="ChEBI" id="CHEBI:29035"/>
    </ligand>
</feature>
<comment type="catalytic activity">
    <reaction evidence="8">
        <text>2-C-methyl-D-erythritol 4-phosphate + NADP(+) = 1-deoxy-D-xylulose 5-phosphate + NADPH + H(+)</text>
        <dbReference type="Rhea" id="RHEA:13717"/>
        <dbReference type="ChEBI" id="CHEBI:15378"/>
        <dbReference type="ChEBI" id="CHEBI:57783"/>
        <dbReference type="ChEBI" id="CHEBI:57792"/>
        <dbReference type="ChEBI" id="CHEBI:58262"/>
        <dbReference type="ChEBI" id="CHEBI:58349"/>
        <dbReference type="EC" id="1.1.1.267"/>
    </reaction>
    <physiologicalReaction direction="right-to-left" evidence="8">
        <dbReference type="Rhea" id="RHEA:13719"/>
    </physiologicalReaction>
</comment>
<feature type="binding site" evidence="9">
    <location>
        <position position="151"/>
    </location>
    <ligand>
        <name>1-deoxy-D-xylulose 5-phosphate</name>
        <dbReference type="ChEBI" id="CHEBI:57792"/>
    </ligand>
</feature>
<dbReference type="InterPro" id="IPR003821">
    <property type="entry name" value="DXP_reductoisomerase"/>
</dbReference>
<dbReference type="NCBIfam" id="NF009114">
    <property type="entry name" value="PRK12464.1"/>
    <property type="match status" value="1"/>
</dbReference>
<evidence type="ECO:0000256" key="2">
    <source>
        <dbReference type="ARBA" id="ARBA00006825"/>
    </source>
</evidence>
<evidence type="ECO:0000313" key="13">
    <source>
        <dbReference type="EMBL" id="OCC16040.1"/>
    </source>
</evidence>
<evidence type="ECO:0000256" key="3">
    <source>
        <dbReference type="ARBA" id="ARBA00022723"/>
    </source>
</evidence>
<dbReference type="GO" id="GO:0016853">
    <property type="term" value="F:isomerase activity"/>
    <property type="evidence" value="ECO:0007669"/>
    <property type="project" value="UniProtKB-KW"/>
</dbReference>
<dbReference type="PATRIC" id="fig|1156395.6.peg.509"/>
<dbReference type="InterPro" id="IPR036291">
    <property type="entry name" value="NAD(P)-bd_dom_sf"/>
</dbReference>
<dbReference type="HAMAP" id="MF_00183">
    <property type="entry name" value="DXP_reductoisom"/>
    <property type="match status" value="1"/>
</dbReference>
<name>A0A1B9F812_9BACT</name>
<evidence type="ECO:0000256" key="6">
    <source>
        <dbReference type="ARBA" id="ARBA00023211"/>
    </source>
</evidence>
<evidence type="ECO:0000259" key="10">
    <source>
        <dbReference type="Pfam" id="PF02670"/>
    </source>
</evidence>
<evidence type="ECO:0000313" key="14">
    <source>
        <dbReference type="Proteomes" id="UP000093080"/>
    </source>
</evidence>
<comment type="pathway">
    <text evidence="1 9">Isoprenoid biosynthesis; isopentenyl diphosphate biosynthesis via DXP pathway; isopentenyl diphosphate from 1-deoxy-D-xylulose 5-phosphate: step 1/6.</text>
</comment>
<feature type="domain" description="1-deoxy-D-xylulose 5-phosphate reductoisomerase N-terminal" evidence="10">
    <location>
        <begin position="6"/>
        <end position="132"/>
    </location>
</feature>
<dbReference type="GO" id="GO:0030604">
    <property type="term" value="F:1-deoxy-D-xylulose-5-phosphate reductoisomerase activity"/>
    <property type="evidence" value="ECO:0007669"/>
    <property type="project" value="UniProtKB-UniRule"/>
</dbReference>
<organism evidence="13 14">
    <name type="scientific">Dissulfuribacter thermophilus</name>
    <dbReference type="NCBI Taxonomy" id="1156395"/>
    <lineage>
        <taxon>Bacteria</taxon>
        <taxon>Pseudomonadati</taxon>
        <taxon>Thermodesulfobacteriota</taxon>
        <taxon>Dissulfuribacteria</taxon>
        <taxon>Dissulfuribacterales</taxon>
        <taxon>Dissulfuribacteraceae</taxon>
        <taxon>Dissulfuribacter</taxon>
    </lineage>
</organism>
<keyword evidence="7 9" id="KW-0414">Isoprene biosynthesis</keyword>
<evidence type="ECO:0000259" key="12">
    <source>
        <dbReference type="Pfam" id="PF13288"/>
    </source>
</evidence>
<feature type="binding site" evidence="9">
    <location>
        <position position="126"/>
    </location>
    <ligand>
        <name>NADPH</name>
        <dbReference type="ChEBI" id="CHEBI:57783"/>
    </ligand>
</feature>
<evidence type="ECO:0000256" key="4">
    <source>
        <dbReference type="ARBA" id="ARBA00022857"/>
    </source>
</evidence>
<protein>
    <recommendedName>
        <fullName evidence="9">1-deoxy-D-xylulose 5-phosphate reductoisomerase</fullName>
        <shortName evidence="9">DXP reductoisomerase</shortName>
        <ecNumber evidence="9">1.1.1.267</ecNumber>
    </recommendedName>
    <alternativeName>
        <fullName evidence="9">1-deoxyxylulose-5-phosphate reductoisomerase</fullName>
    </alternativeName>
    <alternativeName>
        <fullName evidence="9">2-C-methyl-D-erythritol 4-phosphate synthase</fullName>
    </alternativeName>
</protein>
<evidence type="ECO:0000256" key="5">
    <source>
        <dbReference type="ARBA" id="ARBA00023002"/>
    </source>
</evidence>
<feature type="binding site" evidence="9">
    <location>
        <position position="218"/>
    </location>
    <ligand>
        <name>1-deoxy-D-xylulose 5-phosphate</name>
        <dbReference type="ChEBI" id="CHEBI:57792"/>
    </ligand>
</feature>
<feature type="binding site" evidence="9">
    <location>
        <position position="38"/>
    </location>
    <ligand>
        <name>NADPH</name>
        <dbReference type="ChEBI" id="CHEBI:57783"/>
    </ligand>
</feature>
<feature type="domain" description="1-deoxy-D-xylulose 5-phosphate reductoisomerase C-terminal" evidence="11">
    <location>
        <begin position="146"/>
        <end position="229"/>
    </location>
</feature>
<feature type="binding site" evidence="9">
    <location>
        <position position="205"/>
    </location>
    <ligand>
        <name>NADPH</name>
        <dbReference type="ChEBI" id="CHEBI:57783"/>
    </ligand>
</feature>
<feature type="binding site" evidence="9">
    <location>
        <position position="221"/>
    </location>
    <ligand>
        <name>Mn(2+)</name>
        <dbReference type="ChEBI" id="CHEBI:29035"/>
    </ligand>
</feature>
<feature type="binding site" evidence="9">
    <location>
        <position position="199"/>
    </location>
    <ligand>
        <name>1-deoxy-D-xylulose 5-phosphate</name>
        <dbReference type="ChEBI" id="CHEBI:57792"/>
    </ligand>
</feature>
<keyword evidence="4 9" id="KW-0521">NADP</keyword>